<gene>
    <name evidence="2" type="ORF">CASFOL_024833</name>
</gene>
<dbReference type="PANTHER" id="PTHR36312">
    <property type="entry name" value="THIONIN-LIKE PROTEIN 1"/>
    <property type="match status" value="1"/>
</dbReference>
<evidence type="ECO:0000313" key="2">
    <source>
        <dbReference type="EMBL" id="KAL3631849.1"/>
    </source>
</evidence>
<feature type="chain" id="PRO_5044831797" evidence="1">
    <location>
        <begin position="27"/>
        <end position="111"/>
    </location>
</feature>
<sequence length="111" mass="12119">MDKKNNVQSISVTMVLILLFAIQASADNSTFKICYVGCFVECMFDPGESVCILDCIGKCKKRTAGINYCKHGCAVDQCAPLITEDFKHEDVEKVVSCVNKCNESQNGALSP</sequence>
<dbReference type="AlphaFoldDB" id="A0ABD3CRX6"/>
<feature type="signal peptide" evidence="1">
    <location>
        <begin position="1"/>
        <end position="26"/>
    </location>
</feature>
<proteinExistence type="predicted"/>
<keyword evidence="3" id="KW-1185">Reference proteome</keyword>
<comment type="caution">
    <text evidence="2">The sequence shown here is derived from an EMBL/GenBank/DDBJ whole genome shotgun (WGS) entry which is preliminary data.</text>
</comment>
<accession>A0ABD3CRX6</accession>
<evidence type="ECO:0000313" key="3">
    <source>
        <dbReference type="Proteomes" id="UP001632038"/>
    </source>
</evidence>
<organism evidence="2 3">
    <name type="scientific">Castilleja foliolosa</name>
    <dbReference type="NCBI Taxonomy" id="1961234"/>
    <lineage>
        <taxon>Eukaryota</taxon>
        <taxon>Viridiplantae</taxon>
        <taxon>Streptophyta</taxon>
        <taxon>Embryophyta</taxon>
        <taxon>Tracheophyta</taxon>
        <taxon>Spermatophyta</taxon>
        <taxon>Magnoliopsida</taxon>
        <taxon>eudicotyledons</taxon>
        <taxon>Gunneridae</taxon>
        <taxon>Pentapetalae</taxon>
        <taxon>asterids</taxon>
        <taxon>lamiids</taxon>
        <taxon>Lamiales</taxon>
        <taxon>Orobanchaceae</taxon>
        <taxon>Pedicularideae</taxon>
        <taxon>Castillejinae</taxon>
        <taxon>Castilleja</taxon>
    </lineage>
</organism>
<dbReference type="PANTHER" id="PTHR36312:SF1">
    <property type="entry name" value="OS01G0594500 PROTEIN"/>
    <property type="match status" value="1"/>
</dbReference>
<keyword evidence="1" id="KW-0732">Signal</keyword>
<reference evidence="3" key="1">
    <citation type="journal article" date="2024" name="IScience">
        <title>Strigolactones Initiate the Formation of Haustorium-like Structures in Castilleja.</title>
        <authorList>
            <person name="Buerger M."/>
            <person name="Peterson D."/>
            <person name="Chory J."/>
        </authorList>
    </citation>
    <scope>NUCLEOTIDE SEQUENCE [LARGE SCALE GENOMIC DNA]</scope>
</reference>
<dbReference type="InterPro" id="IPR038975">
    <property type="entry name" value="THNL"/>
</dbReference>
<protein>
    <submittedName>
        <fullName evidence="2">Uncharacterized protein</fullName>
    </submittedName>
</protein>
<name>A0ABD3CRX6_9LAMI</name>
<evidence type="ECO:0000256" key="1">
    <source>
        <dbReference type="SAM" id="SignalP"/>
    </source>
</evidence>
<dbReference type="Proteomes" id="UP001632038">
    <property type="component" value="Unassembled WGS sequence"/>
</dbReference>
<dbReference type="EMBL" id="JAVIJP010000032">
    <property type="protein sequence ID" value="KAL3631849.1"/>
    <property type="molecule type" value="Genomic_DNA"/>
</dbReference>